<feature type="domain" description="Acyclic terpene utilisation N-terminal" evidence="1">
    <location>
        <begin position="240"/>
        <end position="405"/>
    </location>
</feature>
<evidence type="ECO:0000313" key="2">
    <source>
        <dbReference type="EMBL" id="BAF59676.1"/>
    </source>
</evidence>
<evidence type="ECO:0000313" key="3">
    <source>
        <dbReference type="Proteomes" id="UP000006556"/>
    </source>
</evidence>
<feature type="domain" description="Acyclic terpene utilisation N-terminal" evidence="1">
    <location>
        <begin position="63"/>
        <end position="209"/>
    </location>
</feature>
<dbReference type="HOGENOM" id="CLU_028036_0_0_9"/>
<dbReference type="InterPro" id="IPR010839">
    <property type="entry name" value="AtuA_N"/>
</dbReference>
<proteinExistence type="predicted"/>
<organism evidence="2 3">
    <name type="scientific">Pelotomaculum thermopropionicum (strain DSM 13744 / JCM 10971 / SI)</name>
    <dbReference type="NCBI Taxonomy" id="370438"/>
    <lineage>
        <taxon>Bacteria</taxon>
        <taxon>Bacillati</taxon>
        <taxon>Bacillota</taxon>
        <taxon>Clostridia</taxon>
        <taxon>Eubacteriales</taxon>
        <taxon>Desulfotomaculaceae</taxon>
        <taxon>Pelotomaculum</taxon>
    </lineage>
</organism>
<evidence type="ECO:0000259" key="1">
    <source>
        <dbReference type="Pfam" id="PF07287"/>
    </source>
</evidence>
<dbReference type="Pfam" id="PF07287">
    <property type="entry name" value="AtuA"/>
    <property type="match status" value="2"/>
</dbReference>
<dbReference type="EMBL" id="AP009389">
    <property type="protein sequence ID" value="BAF59676.1"/>
    <property type="molecule type" value="Genomic_DNA"/>
</dbReference>
<dbReference type="Proteomes" id="UP000006556">
    <property type="component" value="Chromosome"/>
</dbReference>
<dbReference type="AlphaFoldDB" id="A5D275"/>
<name>A5D275_PELTS</name>
<dbReference type="KEGG" id="pth:PTH_1495"/>
<dbReference type="STRING" id="370438.PTH_1495"/>
<dbReference type="eggNOG" id="COG1574">
    <property type="taxonomic scope" value="Bacteria"/>
</dbReference>
<reference evidence="3" key="1">
    <citation type="journal article" date="2008" name="Genome Res.">
        <title>The genome of Pelotomaculum thermopropionicum reveals niche-associated evolution in anaerobic microbiota.</title>
        <authorList>
            <person name="Kosaka T."/>
            <person name="Kato S."/>
            <person name="Shimoyama T."/>
            <person name="Ishii S."/>
            <person name="Abe T."/>
            <person name="Watanabe K."/>
        </authorList>
    </citation>
    <scope>NUCLEOTIDE SEQUENCE [LARGE SCALE GENOMIC DNA]</scope>
    <source>
        <strain evidence="3">DSM 13744 / JCM 10971 / SI</strain>
    </source>
</reference>
<protein>
    <recommendedName>
        <fullName evidence="1">Acyclic terpene utilisation N-terminal domain-containing protein</fullName>
    </recommendedName>
</protein>
<sequence>MEEMRILSPTAILGYGFPLDSLKRGLARQPHAIAVDAGSTDPGPYYLGSGESFTNRAAVKRDLSLMLEAAVNRKIPLLIGTAGGSGGEPHLKRDCELVVEIAREKGLHFRMAVIHAEVDKERVRGALRRGEVKPSGPAPPLREEDLDETVRIVGQMGYEPIIGAMKAGAEVILAGRAYDPSVFAAPAVKRGFDPGLAIHLGKILECGAIAASPGSGSDCLLGCLGRGYFEVEPLNPIRRCTVTSVAAHTLYEKTDPLALPGPGGLLDLKEARFEQAGEGRVRVTGSRFIPADRYWVKLEGVKKAGYRTISIAGCRDPVMVKEIDGVIESVRERVRDNFKELGYEYFLDFKLYGKNGVMGALEPERQAVSHELGIIIEAVAETQDLADTICGFARSTMLHCSYPGRVATAGNLAFPYSPSDFKGGAVYQFSVYHLMAVADPYELFPLELINV</sequence>
<gene>
    <name evidence="2" type="ordered locus">PTH_1495</name>
</gene>
<keyword evidence="3" id="KW-1185">Reference proteome</keyword>
<accession>A5D275</accession>